<evidence type="ECO:0000256" key="1">
    <source>
        <dbReference type="ARBA" id="ARBA00005560"/>
    </source>
</evidence>
<dbReference type="RefSeq" id="WP_244705669.1">
    <property type="nucleotide sequence ID" value="NZ_BAAADN010000023.1"/>
</dbReference>
<evidence type="ECO:0000256" key="3">
    <source>
        <dbReference type="ARBA" id="ARBA00023125"/>
    </source>
</evidence>
<geneLocation type="plasmid" evidence="6 7">
    <name>unnamed1</name>
</geneLocation>
<evidence type="ECO:0000313" key="6">
    <source>
        <dbReference type="EMBL" id="UOO96701.1"/>
    </source>
</evidence>
<dbReference type="PRINTS" id="PR00686">
    <property type="entry name" value="TIFACTORIID"/>
</dbReference>
<dbReference type="Pfam" id="PF00352">
    <property type="entry name" value="TBP"/>
    <property type="match status" value="2"/>
</dbReference>
<sequence length="181" mass="20362">MGELTVEVVNIAAGGSLDLEIDIEQISQDSDLPVSNYDPECNATFLRFEEDGELLILYTSGKYILRGGDDFDNMYRVNDQFLSYLTELGIEFNNSTLEIKNVVAVGDLEREINLEALMIGLGLEQTEYEPEQFPGLIYRPMENHCVLLIFSSGKVVVTGGKTKEEDQTAFEDLKQEVDEFL</sequence>
<evidence type="ECO:0000256" key="4">
    <source>
        <dbReference type="ARBA" id="ARBA00023163"/>
    </source>
</evidence>
<protein>
    <submittedName>
        <fullName evidence="5 6">TATA-box-binding protein</fullName>
    </submittedName>
</protein>
<dbReference type="Proteomes" id="UP000830542">
    <property type="component" value="Plasmid unnamed1"/>
</dbReference>
<dbReference type="EMBL" id="CP095006">
    <property type="protein sequence ID" value="UOO96701.1"/>
    <property type="molecule type" value="Genomic_DNA"/>
</dbReference>
<dbReference type="GeneID" id="71763403"/>
<keyword evidence="2" id="KW-0677">Repeat</keyword>
<proteinExistence type="inferred from homology"/>
<keyword evidence="4" id="KW-0804">Transcription</keyword>
<reference evidence="5" key="3">
    <citation type="submission" date="2023-12" db="EMBL/GenBank/DDBJ databases">
        <authorList>
            <person name="Sun Q."/>
            <person name="Inoue M."/>
        </authorList>
    </citation>
    <scope>NUCLEOTIDE SEQUENCE</scope>
    <source>
        <strain evidence="5">JCM 12289</strain>
    </source>
</reference>
<dbReference type="GO" id="GO:0006352">
    <property type="term" value="P:DNA-templated transcription initiation"/>
    <property type="evidence" value="ECO:0007669"/>
    <property type="project" value="InterPro"/>
</dbReference>
<evidence type="ECO:0000313" key="7">
    <source>
        <dbReference type="Proteomes" id="UP000830542"/>
    </source>
</evidence>
<evidence type="ECO:0000313" key="8">
    <source>
        <dbReference type="Proteomes" id="UP001500962"/>
    </source>
</evidence>
<dbReference type="AlphaFoldDB" id="A0AAV3SG99"/>
<keyword evidence="6" id="KW-0614">Plasmid</keyword>
<dbReference type="SUPFAM" id="SSF55945">
    <property type="entry name" value="TATA-box binding protein-like"/>
    <property type="match status" value="2"/>
</dbReference>
<dbReference type="PANTHER" id="PTHR10126">
    <property type="entry name" value="TATA-BOX BINDING PROTEIN"/>
    <property type="match status" value="1"/>
</dbReference>
<dbReference type="InterPro" id="IPR012295">
    <property type="entry name" value="TBP_dom_sf"/>
</dbReference>
<keyword evidence="7" id="KW-1185">Reference proteome</keyword>
<gene>
    <name evidence="5" type="ORF">GCM10008985_15020</name>
    <name evidence="6" type="ORF">MUK72_16105</name>
</gene>
<dbReference type="EMBL" id="BAAADN010000023">
    <property type="protein sequence ID" value="GAA0459635.1"/>
    <property type="molecule type" value="Genomic_DNA"/>
</dbReference>
<dbReference type="InterPro" id="IPR000814">
    <property type="entry name" value="TBP"/>
</dbReference>
<evidence type="ECO:0000256" key="2">
    <source>
        <dbReference type="ARBA" id="ARBA00022737"/>
    </source>
</evidence>
<reference evidence="5" key="1">
    <citation type="journal article" date="2014" name="Int. J. Syst. Evol. Microbiol.">
        <title>Complete genome sequence of Corynebacterium casei LMG S-19264T (=DSM 44701T), isolated from a smear-ripened cheese.</title>
        <authorList>
            <consortium name="US DOE Joint Genome Institute (JGI-PGF)"/>
            <person name="Walter F."/>
            <person name="Albersmeier A."/>
            <person name="Kalinowski J."/>
            <person name="Ruckert C."/>
        </authorList>
    </citation>
    <scope>NUCLEOTIDE SEQUENCE</scope>
    <source>
        <strain evidence="5">JCM 12289</strain>
    </source>
</reference>
<name>A0AAV3SG99_HALDO</name>
<keyword evidence="3" id="KW-0238">DNA-binding</keyword>
<dbReference type="GO" id="GO:0003677">
    <property type="term" value="F:DNA binding"/>
    <property type="evidence" value="ECO:0007669"/>
    <property type="project" value="UniProtKB-KW"/>
</dbReference>
<dbReference type="Proteomes" id="UP001500962">
    <property type="component" value="Unassembled WGS sequence"/>
</dbReference>
<dbReference type="KEGG" id="hdo:MUK72_16105"/>
<dbReference type="Gene3D" id="3.30.310.10">
    <property type="entry name" value="TATA-Binding Protein"/>
    <property type="match status" value="2"/>
</dbReference>
<evidence type="ECO:0000313" key="5">
    <source>
        <dbReference type="EMBL" id="GAA0459635.1"/>
    </source>
</evidence>
<reference evidence="6" key="2">
    <citation type="submission" date="2022-04" db="EMBL/GenBank/DDBJ databases">
        <title>Sequencing and genomic assembly of Halococcus dombrowskii.</title>
        <authorList>
            <person name="Lim S.W."/>
            <person name="MacLea K.S."/>
        </authorList>
    </citation>
    <scope>NUCLEOTIDE SEQUENCE</scope>
    <source>
        <strain evidence="6">H4</strain>
        <plasmid evidence="6">unnamed1</plasmid>
    </source>
</reference>
<comment type="similarity">
    <text evidence="1">Belongs to the TBP family.</text>
</comment>
<accession>A0AAV3SG99</accession>
<organism evidence="5 8">
    <name type="scientific">Halococcus dombrowskii</name>
    <dbReference type="NCBI Taxonomy" id="179637"/>
    <lineage>
        <taxon>Archaea</taxon>
        <taxon>Methanobacteriati</taxon>
        <taxon>Methanobacteriota</taxon>
        <taxon>Stenosarchaea group</taxon>
        <taxon>Halobacteria</taxon>
        <taxon>Halobacteriales</taxon>
        <taxon>Halococcaceae</taxon>
        <taxon>Halococcus</taxon>
    </lineage>
</organism>